<dbReference type="Proteomes" id="UP000032180">
    <property type="component" value="Chromosome 7"/>
</dbReference>
<name>A0A0D9X302_9ORYZ</name>
<dbReference type="PANTHER" id="PTHR47488:SF2">
    <property type="entry name" value="OS07G0682000 PROTEIN"/>
    <property type="match status" value="1"/>
</dbReference>
<dbReference type="AlphaFoldDB" id="A0A0D9X302"/>
<reference evidence="2 3" key="1">
    <citation type="submission" date="2012-08" db="EMBL/GenBank/DDBJ databases">
        <title>Oryza genome evolution.</title>
        <authorList>
            <person name="Wing R.A."/>
        </authorList>
    </citation>
    <scope>NUCLEOTIDE SEQUENCE</scope>
</reference>
<accession>A0A0D9X302</accession>
<proteinExistence type="predicted"/>
<dbReference type="SUPFAM" id="SSF55008">
    <property type="entry name" value="HMA, heavy metal-associated domain"/>
    <property type="match status" value="1"/>
</dbReference>
<evidence type="ECO:0000313" key="2">
    <source>
        <dbReference type="EnsemblPlants" id="LPERR07G23380.1"/>
    </source>
</evidence>
<organism evidence="2 3">
    <name type="scientific">Leersia perrieri</name>
    <dbReference type="NCBI Taxonomy" id="77586"/>
    <lineage>
        <taxon>Eukaryota</taxon>
        <taxon>Viridiplantae</taxon>
        <taxon>Streptophyta</taxon>
        <taxon>Embryophyta</taxon>
        <taxon>Tracheophyta</taxon>
        <taxon>Spermatophyta</taxon>
        <taxon>Magnoliopsida</taxon>
        <taxon>Liliopsida</taxon>
        <taxon>Poales</taxon>
        <taxon>Poaceae</taxon>
        <taxon>BOP clade</taxon>
        <taxon>Oryzoideae</taxon>
        <taxon>Oryzeae</taxon>
        <taxon>Oryzinae</taxon>
        <taxon>Leersia</taxon>
    </lineage>
</organism>
<dbReference type="eggNOG" id="ENOG502SEHM">
    <property type="taxonomic scope" value="Eukaryota"/>
</dbReference>
<dbReference type="EnsemblPlants" id="LPERR07G23380.1">
    <property type="protein sequence ID" value="LPERR07G23380.1"/>
    <property type="gene ID" value="LPERR07G23380"/>
</dbReference>
<dbReference type="InterPro" id="IPR036163">
    <property type="entry name" value="HMA_dom_sf"/>
</dbReference>
<dbReference type="Gene3D" id="3.30.70.100">
    <property type="match status" value="1"/>
</dbReference>
<reference evidence="3" key="2">
    <citation type="submission" date="2013-12" db="EMBL/GenBank/DDBJ databases">
        <authorList>
            <person name="Yu Y."/>
            <person name="Lee S."/>
            <person name="de Baynast K."/>
            <person name="Wissotski M."/>
            <person name="Liu L."/>
            <person name="Talag J."/>
            <person name="Goicoechea J."/>
            <person name="Angelova A."/>
            <person name="Jetty R."/>
            <person name="Kudrna D."/>
            <person name="Golser W."/>
            <person name="Rivera L."/>
            <person name="Zhang J."/>
            <person name="Wing R."/>
        </authorList>
    </citation>
    <scope>NUCLEOTIDE SEQUENCE</scope>
</reference>
<evidence type="ECO:0000256" key="1">
    <source>
        <dbReference type="SAM" id="MobiDB-lite"/>
    </source>
</evidence>
<protein>
    <recommendedName>
        <fullName evidence="4">HMA domain-containing protein</fullName>
    </recommendedName>
</protein>
<dbReference type="PANTHER" id="PTHR47488">
    <property type="entry name" value="HEAVY METAL TRANSPORT/DETOXIFICATION SUPERFAMILY PROTEIN"/>
    <property type="match status" value="1"/>
</dbReference>
<dbReference type="Gramene" id="LPERR07G23380.1">
    <property type="protein sequence ID" value="LPERR07G23380.1"/>
    <property type="gene ID" value="LPERR07G23380"/>
</dbReference>
<dbReference type="HOGENOM" id="CLU_060839_3_0_1"/>
<dbReference type="InterPro" id="IPR044169">
    <property type="entry name" value="PI21"/>
</dbReference>
<dbReference type="GO" id="GO:0046872">
    <property type="term" value="F:metal ion binding"/>
    <property type="evidence" value="ECO:0007669"/>
    <property type="project" value="InterPro"/>
</dbReference>
<dbReference type="GO" id="GO:1900150">
    <property type="term" value="P:regulation of defense response to fungus"/>
    <property type="evidence" value="ECO:0007669"/>
    <property type="project" value="InterPro"/>
</dbReference>
<keyword evidence="3" id="KW-1185">Reference proteome</keyword>
<reference evidence="2" key="3">
    <citation type="submission" date="2015-04" db="UniProtKB">
        <authorList>
            <consortium name="EnsemblPlants"/>
        </authorList>
    </citation>
    <scope>IDENTIFICATION</scope>
</reference>
<sequence length="217" mass="24307">MASLIIKANLECEKCYKKIQKVLLKLKEKENIKKLDYDNPKNTIKVTGNFKQEELAHKLRCKACEAIKDIEFVPINKPEEKKPESKKPDQEKKPEAKKEETKKSEEKKPEEKKKSDDGKKEEKKPAAGGEEKKSEKSKEEAKHAAAPAPAPSTTVNLQFTHMCGICYPWPCSDPTHWAGAGAGGVHPHWPGCKGCRIVQEGKFVYEEYPSGSACAVM</sequence>
<dbReference type="STRING" id="77586.A0A0D9X302"/>
<evidence type="ECO:0008006" key="4">
    <source>
        <dbReference type="Google" id="ProtNLM"/>
    </source>
</evidence>
<feature type="region of interest" description="Disordered" evidence="1">
    <location>
        <begin position="78"/>
        <end position="152"/>
    </location>
</feature>
<feature type="compositionally biased region" description="Basic and acidic residues" evidence="1">
    <location>
        <begin position="78"/>
        <end position="143"/>
    </location>
</feature>
<evidence type="ECO:0000313" key="3">
    <source>
        <dbReference type="Proteomes" id="UP000032180"/>
    </source>
</evidence>